<name>A0AAN9JWM9_CANGL</name>
<dbReference type="EMBL" id="JAYMYQ010000011">
    <property type="protein sequence ID" value="KAK7305771.1"/>
    <property type="molecule type" value="Genomic_DNA"/>
</dbReference>
<evidence type="ECO:0000313" key="3">
    <source>
        <dbReference type="Proteomes" id="UP001367508"/>
    </source>
</evidence>
<gene>
    <name evidence="2" type="ORF">VNO77_43682</name>
</gene>
<evidence type="ECO:0000256" key="1">
    <source>
        <dbReference type="SAM" id="MobiDB-lite"/>
    </source>
</evidence>
<organism evidence="2 3">
    <name type="scientific">Canavalia gladiata</name>
    <name type="common">Sword bean</name>
    <name type="synonym">Dolichos gladiatus</name>
    <dbReference type="NCBI Taxonomy" id="3824"/>
    <lineage>
        <taxon>Eukaryota</taxon>
        <taxon>Viridiplantae</taxon>
        <taxon>Streptophyta</taxon>
        <taxon>Embryophyta</taxon>
        <taxon>Tracheophyta</taxon>
        <taxon>Spermatophyta</taxon>
        <taxon>Magnoliopsida</taxon>
        <taxon>eudicotyledons</taxon>
        <taxon>Gunneridae</taxon>
        <taxon>Pentapetalae</taxon>
        <taxon>rosids</taxon>
        <taxon>fabids</taxon>
        <taxon>Fabales</taxon>
        <taxon>Fabaceae</taxon>
        <taxon>Papilionoideae</taxon>
        <taxon>50 kb inversion clade</taxon>
        <taxon>NPAAA clade</taxon>
        <taxon>indigoferoid/millettioid clade</taxon>
        <taxon>Phaseoleae</taxon>
        <taxon>Canavalia</taxon>
    </lineage>
</organism>
<comment type="caution">
    <text evidence="2">The sequence shown here is derived from an EMBL/GenBank/DDBJ whole genome shotgun (WGS) entry which is preliminary data.</text>
</comment>
<proteinExistence type="predicted"/>
<feature type="compositionally biased region" description="Pro residues" evidence="1">
    <location>
        <begin position="91"/>
        <end position="101"/>
    </location>
</feature>
<feature type="region of interest" description="Disordered" evidence="1">
    <location>
        <begin position="80"/>
        <end position="101"/>
    </location>
</feature>
<protein>
    <submittedName>
        <fullName evidence="2">Uncharacterized protein</fullName>
    </submittedName>
</protein>
<dbReference type="AlphaFoldDB" id="A0AAN9JWM9"/>
<dbReference type="Proteomes" id="UP001367508">
    <property type="component" value="Unassembled WGS sequence"/>
</dbReference>
<keyword evidence="3" id="KW-1185">Reference proteome</keyword>
<evidence type="ECO:0000313" key="2">
    <source>
        <dbReference type="EMBL" id="KAK7305771.1"/>
    </source>
</evidence>
<reference evidence="2 3" key="1">
    <citation type="submission" date="2024-01" db="EMBL/GenBank/DDBJ databases">
        <title>The genomes of 5 underutilized Papilionoideae crops provide insights into root nodulation and disease resistanc.</title>
        <authorList>
            <person name="Jiang F."/>
        </authorList>
    </citation>
    <scope>NUCLEOTIDE SEQUENCE [LARGE SCALE GENOMIC DNA]</scope>
    <source>
        <strain evidence="2">LVBAO_FW01</strain>
        <tissue evidence="2">Leaves</tissue>
    </source>
</reference>
<feature type="compositionally biased region" description="Polar residues" evidence="1">
    <location>
        <begin position="45"/>
        <end position="54"/>
    </location>
</feature>
<sequence length="101" mass="11546">MYPTAASARYPTPCRSHHNVLGKCKSQLNPQDSRKQEAGGRRQEQGISPFTNHMHNKLVTQQQQVDGALHTWEVENFEHNTRTAYQGDNPKPLPPFIPQNR</sequence>
<accession>A0AAN9JWM9</accession>
<feature type="region of interest" description="Disordered" evidence="1">
    <location>
        <begin position="1"/>
        <end position="54"/>
    </location>
</feature>
<feature type="compositionally biased region" description="Basic and acidic residues" evidence="1">
    <location>
        <begin position="32"/>
        <end position="44"/>
    </location>
</feature>